<protein>
    <submittedName>
        <fullName evidence="4">Uncharacterized protein</fullName>
    </submittedName>
</protein>
<dbReference type="InterPro" id="IPR037004">
    <property type="entry name" value="Exonuc_VII_ssu_sf"/>
</dbReference>
<dbReference type="PANTHER" id="PTHR34137:SF1">
    <property type="entry name" value="EXODEOXYRIBONUCLEASE 7 SMALL SUBUNIT"/>
    <property type="match status" value="1"/>
</dbReference>
<dbReference type="AlphaFoldDB" id="A0A382NIS4"/>
<keyword evidence="2" id="KW-0540">Nuclease</keyword>
<gene>
    <name evidence="4" type="ORF">METZ01_LOCUS312446</name>
</gene>
<dbReference type="PANTHER" id="PTHR34137">
    <property type="entry name" value="EXODEOXYRIBONUCLEASE 7 SMALL SUBUNIT"/>
    <property type="match status" value="1"/>
</dbReference>
<dbReference type="GO" id="GO:0006308">
    <property type="term" value="P:DNA catabolic process"/>
    <property type="evidence" value="ECO:0007669"/>
    <property type="project" value="InterPro"/>
</dbReference>
<evidence type="ECO:0000313" key="4">
    <source>
        <dbReference type="EMBL" id="SVC59592.1"/>
    </source>
</evidence>
<dbReference type="EMBL" id="UINC01099939">
    <property type="protein sequence ID" value="SVC59592.1"/>
    <property type="molecule type" value="Genomic_DNA"/>
</dbReference>
<name>A0A382NIS4_9ZZZZ</name>
<dbReference type="InterPro" id="IPR003761">
    <property type="entry name" value="Exonuc_VII_S"/>
</dbReference>
<evidence type="ECO:0000256" key="2">
    <source>
        <dbReference type="ARBA" id="ARBA00022722"/>
    </source>
</evidence>
<sequence length="65" mass="7307">MGELEEIVDNLESGSVDLEKSIEYYTRGSLLRLHCQNKLDEAVLKLEEIKVSPDGKVSKNKANET</sequence>
<keyword evidence="1" id="KW-0963">Cytoplasm</keyword>
<evidence type="ECO:0000256" key="3">
    <source>
        <dbReference type="ARBA" id="ARBA00022801"/>
    </source>
</evidence>
<keyword evidence="3" id="KW-0378">Hydrolase</keyword>
<dbReference type="GO" id="GO:0005829">
    <property type="term" value="C:cytosol"/>
    <property type="evidence" value="ECO:0007669"/>
    <property type="project" value="TreeGrafter"/>
</dbReference>
<accession>A0A382NIS4</accession>
<organism evidence="4">
    <name type="scientific">marine metagenome</name>
    <dbReference type="NCBI Taxonomy" id="408172"/>
    <lineage>
        <taxon>unclassified sequences</taxon>
        <taxon>metagenomes</taxon>
        <taxon>ecological metagenomes</taxon>
    </lineage>
</organism>
<dbReference type="Pfam" id="PF02609">
    <property type="entry name" value="Exonuc_VII_S"/>
    <property type="match status" value="1"/>
</dbReference>
<proteinExistence type="predicted"/>
<dbReference type="GO" id="GO:0009318">
    <property type="term" value="C:exodeoxyribonuclease VII complex"/>
    <property type="evidence" value="ECO:0007669"/>
    <property type="project" value="InterPro"/>
</dbReference>
<dbReference type="Gene3D" id="1.10.287.1040">
    <property type="entry name" value="Exonuclease VII, small subunit"/>
    <property type="match status" value="1"/>
</dbReference>
<dbReference type="GO" id="GO:0008855">
    <property type="term" value="F:exodeoxyribonuclease VII activity"/>
    <property type="evidence" value="ECO:0007669"/>
    <property type="project" value="InterPro"/>
</dbReference>
<dbReference type="NCBIfam" id="TIGR01280">
    <property type="entry name" value="xseB"/>
    <property type="match status" value="1"/>
</dbReference>
<dbReference type="SUPFAM" id="SSF116842">
    <property type="entry name" value="XseB-like"/>
    <property type="match status" value="1"/>
</dbReference>
<reference evidence="4" key="1">
    <citation type="submission" date="2018-05" db="EMBL/GenBank/DDBJ databases">
        <authorList>
            <person name="Lanie J.A."/>
            <person name="Ng W.-L."/>
            <person name="Kazmierczak K.M."/>
            <person name="Andrzejewski T.M."/>
            <person name="Davidsen T.M."/>
            <person name="Wayne K.J."/>
            <person name="Tettelin H."/>
            <person name="Glass J.I."/>
            <person name="Rusch D."/>
            <person name="Podicherti R."/>
            <person name="Tsui H.-C.T."/>
            <person name="Winkler M.E."/>
        </authorList>
    </citation>
    <scope>NUCLEOTIDE SEQUENCE</scope>
</reference>
<evidence type="ECO:0000256" key="1">
    <source>
        <dbReference type="ARBA" id="ARBA00022490"/>
    </source>
</evidence>